<name>A0A2V1DP07_9PLEO</name>
<gene>
    <name evidence="1" type="ORF">DM02DRAFT_428719</name>
</gene>
<keyword evidence="2" id="KW-1185">Reference proteome</keyword>
<protein>
    <submittedName>
        <fullName evidence="1">Uncharacterized protein</fullName>
    </submittedName>
</protein>
<dbReference type="AlphaFoldDB" id="A0A2V1DP07"/>
<reference evidence="1 2" key="1">
    <citation type="journal article" date="2018" name="Sci. Rep.">
        <title>Comparative genomics provides insights into the lifestyle and reveals functional heterogeneity of dark septate endophytic fungi.</title>
        <authorList>
            <person name="Knapp D.G."/>
            <person name="Nemeth J.B."/>
            <person name="Barry K."/>
            <person name="Hainaut M."/>
            <person name="Henrissat B."/>
            <person name="Johnson J."/>
            <person name="Kuo A."/>
            <person name="Lim J.H.P."/>
            <person name="Lipzen A."/>
            <person name="Nolan M."/>
            <person name="Ohm R.A."/>
            <person name="Tamas L."/>
            <person name="Grigoriev I.V."/>
            <person name="Spatafora J.W."/>
            <person name="Nagy L.G."/>
            <person name="Kovacs G.M."/>
        </authorList>
    </citation>
    <scope>NUCLEOTIDE SEQUENCE [LARGE SCALE GENOMIC DNA]</scope>
    <source>
        <strain evidence="1 2">DSE2036</strain>
    </source>
</reference>
<evidence type="ECO:0000313" key="2">
    <source>
        <dbReference type="Proteomes" id="UP000244855"/>
    </source>
</evidence>
<dbReference type="EMBL" id="KZ805389">
    <property type="protein sequence ID" value="PVH99591.1"/>
    <property type="molecule type" value="Genomic_DNA"/>
</dbReference>
<sequence length="194" mass="21352">MRLYFCASNAFRAHASTSVVLQMSSLSARRERSRFTPGSASISFGDGEALSQGRDAPVAATLFEQTTTAQHLELFNSNMSSNFSSARPALSSAARLFPHLPDLSIKPFLCVIDQYEKAVSFSFRLLHSSLPAVLKPVLPFRYHLSPSHSCSLHVAGTTRRIDNKSLGRRVSIILSRTVSFFVCRGSRSRLSRGL</sequence>
<proteinExistence type="predicted"/>
<dbReference type="Proteomes" id="UP000244855">
    <property type="component" value="Unassembled WGS sequence"/>
</dbReference>
<evidence type="ECO:0000313" key="1">
    <source>
        <dbReference type="EMBL" id="PVH99591.1"/>
    </source>
</evidence>
<organism evidence="1 2">
    <name type="scientific">Periconia macrospinosa</name>
    <dbReference type="NCBI Taxonomy" id="97972"/>
    <lineage>
        <taxon>Eukaryota</taxon>
        <taxon>Fungi</taxon>
        <taxon>Dikarya</taxon>
        <taxon>Ascomycota</taxon>
        <taxon>Pezizomycotina</taxon>
        <taxon>Dothideomycetes</taxon>
        <taxon>Pleosporomycetidae</taxon>
        <taxon>Pleosporales</taxon>
        <taxon>Massarineae</taxon>
        <taxon>Periconiaceae</taxon>
        <taxon>Periconia</taxon>
    </lineage>
</organism>
<accession>A0A2V1DP07</accession>